<evidence type="ECO:0000256" key="4">
    <source>
        <dbReference type="SAM" id="MobiDB-lite"/>
    </source>
</evidence>
<reference evidence="6 7" key="1">
    <citation type="submission" date="2017-09" db="EMBL/GenBank/DDBJ databases">
        <authorList>
            <person name="Ehlers B."/>
            <person name="Leendertz F.H."/>
        </authorList>
    </citation>
    <scope>NUCLEOTIDE SEQUENCE [LARGE SCALE GENOMIC DNA]</scope>
    <source>
        <strain evidence="6 7">CGMCC 1.05381</strain>
    </source>
</reference>
<dbReference type="AlphaFoldDB" id="A0A2C8Z6U0"/>
<dbReference type="InterPro" id="IPR008920">
    <property type="entry name" value="TF_FadR/GntR_C"/>
</dbReference>
<dbReference type="Proteomes" id="UP000219440">
    <property type="component" value="Unassembled WGS sequence"/>
</dbReference>
<dbReference type="InterPro" id="IPR000524">
    <property type="entry name" value="Tscrpt_reg_HTH_GntR"/>
</dbReference>
<feature type="region of interest" description="Disordered" evidence="4">
    <location>
        <begin position="1"/>
        <end position="20"/>
    </location>
</feature>
<dbReference type="SMART" id="SM00895">
    <property type="entry name" value="FCD"/>
    <property type="match status" value="1"/>
</dbReference>
<dbReference type="OrthoDB" id="4164516at2"/>
<dbReference type="PANTHER" id="PTHR43537:SF44">
    <property type="entry name" value="GNTR FAMILY REGULATORY PROTEIN"/>
    <property type="match status" value="1"/>
</dbReference>
<dbReference type="Pfam" id="PF07729">
    <property type="entry name" value="FCD"/>
    <property type="match status" value="1"/>
</dbReference>
<evidence type="ECO:0000256" key="2">
    <source>
        <dbReference type="ARBA" id="ARBA00023125"/>
    </source>
</evidence>
<name>A0A2C8Z6U0_9MICO</name>
<dbReference type="GO" id="GO:0003700">
    <property type="term" value="F:DNA-binding transcription factor activity"/>
    <property type="evidence" value="ECO:0007669"/>
    <property type="project" value="InterPro"/>
</dbReference>
<dbReference type="PANTHER" id="PTHR43537">
    <property type="entry name" value="TRANSCRIPTIONAL REGULATOR, GNTR FAMILY"/>
    <property type="match status" value="1"/>
</dbReference>
<gene>
    <name evidence="6" type="ORF">SAMN06296378_0956</name>
</gene>
<keyword evidence="1" id="KW-0805">Transcription regulation</keyword>
<dbReference type="InterPro" id="IPR036390">
    <property type="entry name" value="WH_DNA-bd_sf"/>
</dbReference>
<evidence type="ECO:0000256" key="3">
    <source>
        <dbReference type="ARBA" id="ARBA00023163"/>
    </source>
</evidence>
<dbReference type="InterPro" id="IPR036388">
    <property type="entry name" value="WH-like_DNA-bd_sf"/>
</dbReference>
<protein>
    <submittedName>
        <fullName evidence="6">DNA-binding transcriptional regulator, FadR family</fullName>
    </submittedName>
</protein>
<feature type="domain" description="HTH gntR-type" evidence="5">
    <location>
        <begin position="22"/>
        <end position="89"/>
    </location>
</feature>
<dbReference type="Gene3D" id="1.20.120.530">
    <property type="entry name" value="GntR ligand-binding domain-like"/>
    <property type="match status" value="1"/>
</dbReference>
<organism evidence="6 7">
    <name type="scientific">Salinibacterium xinjiangense</name>
    <dbReference type="NCBI Taxonomy" id="386302"/>
    <lineage>
        <taxon>Bacteria</taxon>
        <taxon>Bacillati</taxon>
        <taxon>Actinomycetota</taxon>
        <taxon>Actinomycetes</taxon>
        <taxon>Micrococcales</taxon>
        <taxon>Microbacteriaceae</taxon>
        <taxon>Salinibacterium</taxon>
    </lineage>
</organism>
<dbReference type="Gene3D" id="1.10.10.10">
    <property type="entry name" value="Winged helix-like DNA-binding domain superfamily/Winged helix DNA-binding domain"/>
    <property type="match status" value="1"/>
</dbReference>
<dbReference type="EMBL" id="OCST01000002">
    <property type="protein sequence ID" value="SOE59533.1"/>
    <property type="molecule type" value="Genomic_DNA"/>
</dbReference>
<dbReference type="GO" id="GO:0003677">
    <property type="term" value="F:DNA binding"/>
    <property type="evidence" value="ECO:0007669"/>
    <property type="project" value="UniProtKB-KW"/>
</dbReference>
<dbReference type="SMART" id="SM00345">
    <property type="entry name" value="HTH_GNTR"/>
    <property type="match status" value="1"/>
</dbReference>
<dbReference type="SUPFAM" id="SSF48008">
    <property type="entry name" value="GntR ligand-binding domain-like"/>
    <property type="match status" value="1"/>
</dbReference>
<keyword evidence="2 6" id="KW-0238">DNA-binding</keyword>
<dbReference type="Pfam" id="PF00392">
    <property type="entry name" value="GntR"/>
    <property type="match status" value="1"/>
</dbReference>
<dbReference type="PROSITE" id="PS50949">
    <property type="entry name" value="HTH_GNTR"/>
    <property type="match status" value="1"/>
</dbReference>
<dbReference type="SUPFAM" id="SSF46785">
    <property type="entry name" value="Winged helix' DNA-binding domain"/>
    <property type="match status" value="1"/>
</dbReference>
<proteinExistence type="predicted"/>
<dbReference type="InterPro" id="IPR011711">
    <property type="entry name" value="GntR_C"/>
</dbReference>
<evidence type="ECO:0000256" key="1">
    <source>
        <dbReference type="ARBA" id="ARBA00023015"/>
    </source>
</evidence>
<evidence type="ECO:0000313" key="6">
    <source>
        <dbReference type="EMBL" id="SOE59533.1"/>
    </source>
</evidence>
<keyword evidence="7" id="KW-1185">Reference proteome</keyword>
<sequence length="245" mass="26413">MTDSPDPSPEDDPVSQDVAPRSSLHATVLDVVGSEIVAGRLRENDTLNVEVLRERFGVSRTVIRETLRSLAALGLVRARSKVGTQVNHLSSWTLLNPTIIRWRAAAHYREQMIELLQVRRGIEATAAGLAAATMTDSDIARLVELGDRLASAAESDDGETFLNADTAFHRLLLEGSGNPVIAQFAEVVTAALRTRDDAHQPLIIDTTPLGLALHAQLADAIASHNVELAERLATAIADTTLSEFT</sequence>
<accession>A0A2C8Z6U0</accession>
<evidence type="ECO:0000259" key="5">
    <source>
        <dbReference type="PROSITE" id="PS50949"/>
    </source>
</evidence>
<keyword evidence="3" id="KW-0804">Transcription</keyword>
<dbReference type="RefSeq" id="WP_097060102.1">
    <property type="nucleotide sequence ID" value="NZ_BMLC01000001.1"/>
</dbReference>
<evidence type="ECO:0000313" key="7">
    <source>
        <dbReference type="Proteomes" id="UP000219440"/>
    </source>
</evidence>